<dbReference type="Proteomes" id="UP000036987">
    <property type="component" value="Unassembled WGS sequence"/>
</dbReference>
<dbReference type="OrthoDB" id="296632at2759"/>
<sequence>MTEPSKVIHVRNVGLEISENDLLQLVQPFGMVSKLVMLRAKNQTLLQMQDLTSAMNLIQYYQGVQPSIRGRNVYMQFSSHQELTTDQNNQSRRDQDSEPNRILLVTIHHMLYPITVEVLHQVFSPHGFVEKVVTFQKSAGFQALIQYQTRQSAILARTALQERNIYDGCCQLDIQFSNLTELQVNYNNERSRDYTNPSLPTEQKGRSSQPVYGDPSAIFGIQQAGARAVGYHQMGNPAAIAAAFGGSLPPGISGTNDRCTVLVSNLNPDKVDEDKLFNLFSLYGNIVRVKMLRNKPDHALIQMEDGFQAEMAVHFLKGSMLFGKNLEVNFSKHPNITVSPDARDYAGSNLNRFNRNTAKNYRYCCSPTKMIHISTLPQDVTESEITSHVEEHGIIVGSKVFEVNGKKQALVLFESEEEATEALVCKHASTIDRSLIRISFSQLQNI</sequence>
<dbReference type="GO" id="GO:0006397">
    <property type="term" value="P:mRNA processing"/>
    <property type="evidence" value="ECO:0007669"/>
    <property type="project" value="InterPro"/>
</dbReference>
<organism evidence="7 8">
    <name type="scientific">Zostera marina</name>
    <name type="common">Eelgrass</name>
    <dbReference type="NCBI Taxonomy" id="29655"/>
    <lineage>
        <taxon>Eukaryota</taxon>
        <taxon>Viridiplantae</taxon>
        <taxon>Streptophyta</taxon>
        <taxon>Embryophyta</taxon>
        <taxon>Tracheophyta</taxon>
        <taxon>Spermatophyta</taxon>
        <taxon>Magnoliopsida</taxon>
        <taxon>Liliopsida</taxon>
        <taxon>Zosteraceae</taxon>
        <taxon>Zostera</taxon>
    </lineage>
</organism>
<dbReference type="CDD" id="cd12698">
    <property type="entry name" value="RRM3_PTBPH3"/>
    <property type="match status" value="1"/>
</dbReference>
<name>A0A0K9NMJ6_ZOSMR</name>
<protein>
    <submittedName>
        <fullName evidence="7">Polypyrimidine tract-binding protein-like protein</fullName>
    </submittedName>
</protein>
<evidence type="ECO:0000256" key="4">
    <source>
        <dbReference type="PROSITE-ProRule" id="PRU00176"/>
    </source>
</evidence>
<dbReference type="GO" id="GO:0005634">
    <property type="term" value="C:nucleus"/>
    <property type="evidence" value="ECO:0000318"/>
    <property type="project" value="GO_Central"/>
</dbReference>
<dbReference type="PROSITE" id="PS50102">
    <property type="entry name" value="RRM"/>
    <property type="match status" value="3"/>
</dbReference>
<evidence type="ECO:0000256" key="2">
    <source>
        <dbReference type="ARBA" id="ARBA00022737"/>
    </source>
</evidence>
<evidence type="ECO:0000256" key="3">
    <source>
        <dbReference type="ARBA" id="ARBA00022884"/>
    </source>
</evidence>
<keyword evidence="8" id="KW-1185">Reference proteome</keyword>
<gene>
    <name evidence="7" type="ORF">ZOSMA_81G00510</name>
</gene>
<reference evidence="8" key="1">
    <citation type="journal article" date="2016" name="Nature">
        <title>The genome of the seagrass Zostera marina reveals angiosperm adaptation to the sea.</title>
        <authorList>
            <person name="Olsen J.L."/>
            <person name="Rouze P."/>
            <person name="Verhelst B."/>
            <person name="Lin Y.-C."/>
            <person name="Bayer T."/>
            <person name="Collen J."/>
            <person name="Dattolo E."/>
            <person name="De Paoli E."/>
            <person name="Dittami S."/>
            <person name="Maumus F."/>
            <person name="Michel G."/>
            <person name="Kersting A."/>
            <person name="Lauritano C."/>
            <person name="Lohaus R."/>
            <person name="Toepel M."/>
            <person name="Tonon T."/>
            <person name="Vanneste K."/>
            <person name="Amirebrahimi M."/>
            <person name="Brakel J."/>
            <person name="Bostroem C."/>
            <person name="Chovatia M."/>
            <person name="Grimwood J."/>
            <person name="Jenkins J.W."/>
            <person name="Jueterbock A."/>
            <person name="Mraz A."/>
            <person name="Stam W.T."/>
            <person name="Tice H."/>
            <person name="Bornberg-Bauer E."/>
            <person name="Green P.J."/>
            <person name="Pearson G.A."/>
            <person name="Procaccini G."/>
            <person name="Duarte C.M."/>
            <person name="Schmutz J."/>
            <person name="Reusch T.B.H."/>
            <person name="Van de Peer Y."/>
        </authorList>
    </citation>
    <scope>NUCLEOTIDE SEQUENCE [LARGE SCALE GENOMIC DNA]</scope>
    <source>
        <strain evidence="8">cv. Finnish</strain>
    </source>
</reference>
<dbReference type="InterPro" id="IPR034797">
    <property type="entry name" value="PTBPH3_RRM3"/>
</dbReference>
<feature type="domain" description="RRM" evidence="6">
    <location>
        <begin position="369"/>
        <end position="443"/>
    </location>
</feature>
<feature type="region of interest" description="Disordered" evidence="5">
    <location>
        <begin position="189"/>
        <end position="211"/>
    </location>
</feature>
<dbReference type="InterPro" id="IPR035979">
    <property type="entry name" value="RBD_domain_sf"/>
</dbReference>
<evidence type="ECO:0000313" key="7">
    <source>
        <dbReference type="EMBL" id="KMZ57833.1"/>
    </source>
</evidence>
<dbReference type="PANTHER" id="PTHR15592">
    <property type="entry name" value="MATRIN 3/NUCLEAR PROTEIN 220-RELATED"/>
    <property type="match status" value="1"/>
</dbReference>
<dbReference type="Pfam" id="PF00076">
    <property type="entry name" value="RRM_1"/>
    <property type="match status" value="1"/>
</dbReference>
<evidence type="ECO:0000256" key="1">
    <source>
        <dbReference type="ARBA" id="ARBA00022553"/>
    </source>
</evidence>
<dbReference type="CDD" id="cd12426">
    <property type="entry name" value="RRM4_PTBPH3"/>
    <property type="match status" value="1"/>
</dbReference>
<dbReference type="EMBL" id="LFYR01002015">
    <property type="protein sequence ID" value="KMZ57833.1"/>
    <property type="molecule type" value="Genomic_DNA"/>
</dbReference>
<dbReference type="Pfam" id="PF13893">
    <property type="entry name" value="RRM_5"/>
    <property type="match status" value="2"/>
</dbReference>
<dbReference type="NCBIfam" id="TIGR01649">
    <property type="entry name" value="hnRNP-L_PTB"/>
    <property type="match status" value="1"/>
</dbReference>
<proteinExistence type="predicted"/>
<dbReference type="InterPro" id="IPR000504">
    <property type="entry name" value="RRM_dom"/>
</dbReference>
<dbReference type="OMA" id="NMIYPVT"/>
<dbReference type="InterPro" id="IPR021790">
    <property type="entry name" value="PTBP1-like_RRM2"/>
</dbReference>
<keyword evidence="2" id="KW-0677">Repeat</keyword>
<dbReference type="AlphaFoldDB" id="A0A0K9NMJ6"/>
<feature type="compositionally biased region" description="Polar residues" evidence="5">
    <location>
        <begin position="189"/>
        <end position="210"/>
    </location>
</feature>
<feature type="domain" description="RRM" evidence="6">
    <location>
        <begin position="259"/>
        <end position="333"/>
    </location>
</feature>
<dbReference type="InterPro" id="IPR012677">
    <property type="entry name" value="Nucleotide-bd_a/b_plait_sf"/>
</dbReference>
<evidence type="ECO:0000259" key="6">
    <source>
        <dbReference type="PROSITE" id="PS50102"/>
    </source>
</evidence>
<dbReference type="GO" id="GO:0043484">
    <property type="term" value="P:regulation of RNA splicing"/>
    <property type="evidence" value="ECO:0000318"/>
    <property type="project" value="GO_Central"/>
</dbReference>
<dbReference type="STRING" id="29655.A0A0K9NMJ6"/>
<comment type="caution">
    <text evidence="7">The sequence shown here is derived from an EMBL/GenBank/DDBJ whole genome shotgun (WGS) entry which is preliminary data.</text>
</comment>
<keyword evidence="1" id="KW-0597">Phosphoprotein</keyword>
<dbReference type="Gene3D" id="3.30.70.330">
    <property type="match status" value="4"/>
</dbReference>
<keyword evidence="3 4" id="KW-0694">RNA-binding</keyword>
<dbReference type="Pfam" id="PF11835">
    <property type="entry name" value="RRM_8"/>
    <property type="match status" value="1"/>
</dbReference>
<accession>A0A0K9NMJ6</accession>
<evidence type="ECO:0000313" key="8">
    <source>
        <dbReference type="Proteomes" id="UP000036987"/>
    </source>
</evidence>
<feature type="domain" description="RRM" evidence="6">
    <location>
        <begin position="6"/>
        <end position="80"/>
    </location>
</feature>
<dbReference type="InterPro" id="IPR006536">
    <property type="entry name" value="HnRNP-L/PTB"/>
</dbReference>
<dbReference type="SMART" id="SM00360">
    <property type="entry name" value="RRM"/>
    <property type="match status" value="4"/>
</dbReference>
<dbReference type="GO" id="GO:0003729">
    <property type="term" value="F:mRNA binding"/>
    <property type="evidence" value="ECO:0000318"/>
    <property type="project" value="GO_Central"/>
</dbReference>
<evidence type="ECO:0000256" key="5">
    <source>
        <dbReference type="SAM" id="MobiDB-lite"/>
    </source>
</evidence>
<dbReference type="SUPFAM" id="SSF54928">
    <property type="entry name" value="RNA-binding domain, RBD"/>
    <property type="match status" value="3"/>
</dbReference>